<accession>K1TMV0</accession>
<proteinExistence type="predicted"/>
<organism evidence="1">
    <name type="scientific">human gut metagenome</name>
    <dbReference type="NCBI Taxonomy" id="408170"/>
    <lineage>
        <taxon>unclassified sequences</taxon>
        <taxon>metagenomes</taxon>
        <taxon>organismal metagenomes</taxon>
    </lineage>
</organism>
<protein>
    <submittedName>
        <fullName evidence="1">Uncharacterized protein</fullName>
    </submittedName>
</protein>
<dbReference type="EMBL" id="AJWZ01006123">
    <property type="protein sequence ID" value="EKC60671.1"/>
    <property type="molecule type" value="Genomic_DNA"/>
</dbReference>
<gene>
    <name evidence="1" type="ORF">OBE_08857</name>
</gene>
<name>K1TMV0_9ZZZZ</name>
<comment type="caution">
    <text evidence="1">The sequence shown here is derived from an EMBL/GenBank/DDBJ whole genome shotgun (WGS) entry which is preliminary data.</text>
</comment>
<evidence type="ECO:0000313" key="1">
    <source>
        <dbReference type="EMBL" id="EKC60671.1"/>
    </source>
</evidence>
<dbReference type="AlphaFoldDB" id="K1TMV0"/>
<sequence length="58" mass="6915">MPALSVTLGTSIDSLFSLTDESRFARIDNMLWDKRFLTQQEFDEEEHFLQEKCREEET</sequence>
<feature type="non-terminal residue" evidence="1">
    <location>
        <position position="58"/>
    </location>
</feature>
<reference evidence="1" key="1">
    <citation type="journal article" date="2013" name="Environ. Microbiol.">
        <title>Microbiota from the distal guts of lean and obese adolescents exhibit partial functional redundancy besides clear differences in community structure.</title>
        <authorList>
            <person name="Ferrer M."/>
            <person name="Ruiz A."/>
            <person name="Lanza F."/>
            <person name="Haange S.B."/>
            <person name="Oberbach A."/>
            <person name="Till H."/>
            <person name="Bargiela R."/>
            <person name="Campoy C."/>
            <person name="Segura M.T."/>
            <person name="Richter M."/>
            <person name="von Bergen M."/>
            <person name="Seifert J."/>
            <person name="Suarez A."/>
        </authorList>
    </citation>
    <scope>NUCLEOTIDE SEQUENCE</scope>
</reference>